<evidence type="ECO:0000259" key="3">
    <source>
        <dbReference type="Pfam" id="PF13205"/>
    </source>
</evidence>
<evidence type="ECO:0000313" key="4">
    <source>
        <dbReference type="EMBL" id="ANE51332.1"/>
    </source>
</evidence>
<dbReference type="InterPro" id="IPR032812">
    <property type="entry name" value="SbsA_Ig"/>
</dbReference>
<reference evidence="4 5" key="2">
    <citation type="journal article" date="2016" name="Int. J. Syst. Evol. Microbiol.">
        <title>Flavisolibacter tropicus sp. nov., isolated from tropical soil.</title>
        <authorList>
            <person name="Lee J.J."/>
            <person name="Kang M.S."/>
            <person name="Kim G.S."/>
            <person name="Lee C.S."/>
            <person name="Lim S."/>
            <person name="Lee J."/>
            <person name="Roh S.H."/>
            <person name="Kang H."/>
            <person name="Ha J.M."/>
            <person name="Bae S."/>
            <person name="Jung H.Y."/>
            <person name="Kim M.K."/>
        </authorList>
    </citation>
    <scope>NUCLEOTIDE SEQUENCE [LARGE SCALE GENOMIC DNA]</scope>
    <source>
        <strain evidence="4 5">LCS9</strain>
    </source>
</reference>
<keyword evidence="5" id="KW-1185">Reference proteome</keyword>
<dbReference type="PROSITE" id="PS51257">
    <property type="entry name" value="PROKAR_LIPOPROTEIN"/>
    <property type="match status" value="1"/>
</dbReference>
<evidence type="ECO:0000313" key="5">
    <source>
        <dbReference type="Proteomes" id="UP000077177"/>
    </source>
</evidence>
<dbReference type="KEGG" id="fla:SY85_13230"/>
<accession>A0A172TWH5</accession>
<protein>
    <recommendedName>
        <fullName evidence="3">SbsA Ig-like domain-containing protein</fullName>
    </recommendedName>
</protein>
<dbReference type="SUPFAM" id="SSF117074">
    <property type="entry name" value="Hypothetical protein PA1324"/>
    <property type="match status" value="1"/>
</dbReference>
<keyword evidence="1" id="KW-0732">Signal</keyword>
<name>A0A172TWH5_9BACT</name>
<gene>
    <name evidence="4" type="ORF">SY85_13230</name>
</gene>
<dbReference type="EMBL" id="CP011390">
    <property type="protein sequence ID" value="ANE51332.1"/>
    <property type="molecule type" value="Genomic_DNA"/>
</dbReference>
<proteinExistence type="predicted"/>
<dbReference type="OrthoDB" id="9809989at2"/>
<dbReference type="RefSeq" id="WP_066405244.1">
    <property type="nucleotide sequence ID" value="NZ_CP011390.1"/>
</dbReference>
<reference evidence="5" key="1">
    <citation type="submission" date="2015-01" db="EMBL/GenBank/DDBJ databases">
        <title>Flavisolibacter sp./LCS9/ whole genome sequencing.</title>
        <authorList>
            <person name="Kim M.K."/>
            <person name="Srinivasan S."/>
            <person name="Lee J.-J."/>
        </authorList>
    </citation>
    <scope>NUCLEOTIDE SEQUENCE [LARGE SCALE GENOMIC DNA]</scope>
    <source>
        <strain evidence="5">LCS9</strain>
    </source>
</reference>
<feature type="domain" description="SbsA Ig-like" evidence="3">
    <location>
        <begin position="37"/>
        <end position="136"/>
    </location>
</feature>
<dbReference type="Pfam" id="PF13205">
    <property type="entry name" value="Big_5"/>
    <property type="match status" value="1"/>
</dbReference>
<dbReference type="STRING" id="1492898.SY85_13230"/>
<evidence type="ECO:0000256" key="2">
    <source>
        <dbReference type="SAM" id="MobiDB-lite"/>
    </source>
</evidence>
<feature type="region of interest" description="Disordered" evidence="2">
    <location>
        <begin position="247"/>
        <end position="270"/>
    </location>
</feature>
<dbReference type="AlphaFoldDB" id="A0A172TWH5"/>
<sequence length="472" mass="53251">MRHSFLFSIAILFILCIGVIGGSGCANIVPPQGGPRDTIPPMLIKATPNDSTTNFRSKRIELLFDEYIDLQNAAQNILVTPTFETPLQFDVRLRTMTIHLKDTLEPNTTYSINFGNSLKDFNEGNVLPDFTYTFSTGPVFDTLSFTGNIVLAESGKIDTTLIAVLYRNPTDSAVAKERPRYIARQDSRGHFRFHNLPPGTFRVYVLNNGGSQSRYNSRQYFAFADSPVVVRPATPPVTLYAYKPEAAPTPASTSALPPPSNGRRDNSSERRLRFSTNLSNEEQDLLKNLVLTFEQPLRIYDSSKLRLTRDSTFTAVSYSTRLDTARKQLTLLTQWVPATKYNLILDRDFAEDTLGRRLLKSDTISFTTRKLTDYGRMRVRLTNVDSTQHPILQLLQNNVVVYSTSISSGQVSVDQFIPGDYEVQILLDRNNNGKWDPGQFFGKHLQPEIVRPIEQRITVKGGSNNDYELKLE</sequence>
<evidence type="ECO:0000256" key="1">
    <source>
        <dbReference type="ARBA" id="ARBA00022729"/>
    </source>
</evidence>
<organism evidence="4 5">
    <name type="scientific">Flavisolibacter tropicus</name>
    <dbReference type="NCBI Taxonomy" id="1492898"/>
    <lineage>
        <taxon>Bacteria</taxon>
        <taxon>Pseudomonadati</taxon>
        <taxon>Bacteroidota</taxon>
        <taxon>Chitinophagia</taxon>
        <taxon>Chitinophagales</taxon>
        <taxon>Chitinophagaceae</taxon>
        <taxon>Flavisolibacter</taxon>
    </lineage>
</organism>
<dbReference type="Proteomes" id="UP000077177">
    <property type="component" value="Chromosome"/>
</dbReference>